<evidence type="ECO:0000256" key="1">
    <source>
        <dbReference type="SAM" id="MobiDB-lite"/>
    </source>
</evidence>
<keyword evidence="4" id="KW-1185">Reference proteome</keyword>
<dbReference type="Pfam" id="PF01425">
    <property type="entry name" value="Amidase"/>
    <property type="match status" value="1"/>
</dbReference>
<feature type="domain" description="Amidase" evidence="2">
    <location>
        <begin position="2"/>
        <end position="132"/>
    </location>
</feature>
<dbReference type="SUPFAM" id="SSF75304">
    <property type="entry name" value="Amidase signature (AS) enzymes"/>
    <property type="match status" value="1"/>
</dbReference>
<name>A0A8J3WRM0_9ACTN</name>
<protein>
    <recommendedName>
        <fullName evidence="2">Amidase domain-containing protein</fullName>
    </recommendedName>
</protein>
<feature type="compositionally biased region" description="Low complexity" evidence="1">
    <location>
        <begin position="175"/>
        <end position="195"/>
    </location>
</feature>
<dbReference type="Gene3D" id="3.90.1300.10">
    <property type="entry name" value="Amidase signature (AS) domain"/>
    <property type="match status" value="1"/>
</dbReference>
<proteinExistence type="predicted"/>
<organism evidence="3 4">
    <name type="scientific">Planobispora siamensis</name>
    <dbReference type="NCBI Taxonomy" id="936338"/>
    <lineage>
        <taxon>Bacteria</taxon>
        <taxon>Bacillati</taxon>
        <taxon>Actinomycetota</taxon>
        <taxon>Actinomycetes</taxon>
        <taxon>Streptosporangiales</taxon>
        <taxon>Streptosporangiaceae</taxon>
        <taxon>Planobispora</taxon>
    </lineage>
</organism>
<dbReference type="EMBL" id="BOOJ01000075">
    <property type="protein sequence ID" value="GIH97021.1"/>
    <property type="molecule type" value="Genomic_DNA"/>
</dbReference>
<gene>
    <name evidence="3" type="ORF">Psi01_76510</name>
</gene>
<evidence type="ECO:0000313" key="3">
    <source>
        <dbReference type="EMBL" id="GIH97021.1"/>
    </source>
</evidence>
<sequence>MVGIRPTVGLVSDWTAPEDTSIEGPPTFQSWAVEGPMGRTVADARLALRVMAGIDLRDPFGVPALPGAAPAAGPVRVGIVRDVGLAKPHPAVSEALDSAARWLAEAGYEVEEPELPLPAEASRLWSLLLFEDMRPGLPGMLQMDEALRTHMGYAYEYAAELGASGPAWPPASRAGPAGRRSSPGCRSCSAETGSC</sequence>
<accession>A0A8J3WRM0</accession>
<dbReference type="InterPro" id="IPR036928">
    <property type="entry name" value="AS_sf"/>
</dbReference>
<comment type="caution">
    <text evidence="3">The sequence shown here is derived from an EMBL/GenBank/DDBJ whole genome shotgun (WGS) entry which is preliminary data.</text>
</comment>
<dbReference type="RefSeq" id="WP_239128339.1">
    <property type="nucleotide sequence ID" value="NZ_BOOJ01000075.1"/>
</dbReference>
<dbReference type="AlphaFoldDB" id="A0A8J3WRM0"/>
<evidence type="ECO:0000259" key="2">
    <source>
        <dbReference type="Pfam" id="PF01425"/>
    </source>
</evidence>
<dbReference type="Proteomes" id="UP000619788">
    <property type="component" value="Unassembled WGS sequence"/>
</dbReference>
<dbReference type="InterPro" id="IPR023631">
    <property type="entry name" value="Amidase_dom"/>
</dbReference>
<feature type="region of interest" description="Disordered" evidence="1">
    <location>
        <begin position="168"/>
        <end position="195"/>
    </location>
</feature>
<evidence type="ECO:0000313" key="4">
    <source>
        <dbReference type="Proteomes" id="UP000619788"/>
    </source>
</evidence>
<reference evidence="3 4" key="1">
    <citation type="submission" date="2021-01" db="EMBL/GenBank/DDBJ databases">
        <title>Whole genome shotgun sequence of Planobispora siamensis NBRC 107568.</title>
        <authorList>
            <person name="Komaki H."/>
            <person name="Tamura T."/>
        </authorList>
    </citation>
    <scope>NUCLEOTIDE SEQUENCE [LARGE SCALE GENOMIC DNA]</scope>
    <source>
        <strain evidence="3 4">NBRC 107568</strain>
    </source>
</reference>